<keyword evidence="4" id="KW-1133">Transmembrane helix</keyword>
<dbReference type="PANTHER" id="PTHR32089">
    <property type="entry name" value="METHYL-ACCEPTING CHEMOTAXIS PROTEIN MCPB"/>
    <property type="match status" value="1"/>
</dbReference>
<feature type="domain" description="Methyl-accepting transducer" evidence="5">
    <location>
        <begin position="72"/>
        <end position="308"/>
    </location>
</feature>
<dbReference type="RefSeq" id="WP_058154585.1">
    <property type="nucleotide sequence ID" value="NZ_CP162514.1"/>
</dbReference>
<comment type="subcellular location">
    <subcellularLocation>
        <location evidence="1">Membrane</location>
    </subcellularLocation>
</comment>
<dbReference type="Pfam" id="PF00015">
    <property type="entry name" value="MCPsignal"/>
    <property type="match status" value="1"/>
</dbReference>
<reference evidence="6" key="1">
    <citation type="submission" date="2024-07" db="EMBL/GenBank/DDBJ databases">
        <authorList>
            <person name="Jiang Y."/>
            <person name="Qin Q."/>
        </authorList>
    </citation>
    <scope>NUCLEOTIDE SEQUENCE</scope>
    <source>
        <strain evidence="6">SD03</strain>
    </source>
</reference>
<dbReference type="InterPro" id="IPR004089">
    <property type="entry name" value="MCPsignal_dom"/>
</dbReference>
<evidence type="ECO:0000256" key="4">
    <source>
        <dbReference type="SAM" id="Phobius"/>
    </source>
</evidence>
<dbReference type="GO" id="GO:0016020">
    <property type="term" value="C:membrane"/>
    <property type="evidence" value="ECO:0007669"/>
    <property type="project" value="UniProtKB-SubCell"/>
</dbReference>
<dbReference type="PANTHER" id="PTHR32089:SF118">
    <property type="entry name" value="HEME-BASED AEROTACTIC TRANSDUCER HEMAT"/>
    <property type="match status" value="1"/>
</dbReference>
<dbReference type="SMART" id="SM00283">
    <property type="entry name" value="MA"/>
    <property type="match status" value="1"/>
</dbReference>
<evidence type="ECO:0000313" key="6">
    <source>
        <dbReference type="EMBL" id="XDH89130.1"/>
    </source>
</evidence>
<name>A0AB39AV56_9GAMM</name>
<accession>A0AB39AV56</accession>
<evidence type="ECO:0000256" key="1">
    <source>
        <dbReference type="ARBA" id="ARBA00004370"/>
    </source>
</evidence>
<organism evidence="6">
    <name type="scientific">Pseudoalteromonas sp. SD03</name>
    <dbReference type="NCBI Taxonomy" id="3231719"/>
    <lineage>
        <taxon>Bacteria</taxon>
        <taxon>Pseudomonadati</taxon>
        <taxon>Pseudomonadota</taxon>
        <taxon>Gammaproteobacteria</taxon>
        <taxon>Alteromonadales</taxon>
        <taxon>Pseudoalteromonadaceae</taxon>
        <taxon>Pseudoalteromonas</taxon>
    </lineage>
</organism>
<dbReference type="EMBL" id="CP162514">
    <property type="protein sequence ID" value="XDH89130.1"/>
    <property type="molecule type" value="Genomic_DNA"/>
</dbReference>
<gene>
    <name evidence="6" type="ORF">ABZP26_08140</name>
</gene>
<sequence length="515" mass="56360">MKITYLLYSIFYLSICFLFYFEQLSTTAAAIIVLLSAIFYIKPAKSESANNNSSLGAVQSFNNKIAQNITKATSKNAIGAAEVSFYVDSLSKEIDACYNESETVGRATHELSQNSTELSDSMTTINQAMVQTAQASSSADSRLQTATSQIDSLSGSIDKVAQQLDLLLKSASDIQSITQVIQNIAEQTNLLALNAAIEAARAGEQGRGFAVVADEVRNLANKTNEATKQIADMLTDINANSIKTNEDMKQVSQQSISVKSELENVTQSFLTINQDIGASSTALDSMHQSVSAFQHATTQINSSVTSISSLLGEVTKKGSTISQQASSLSLGSESIFRELENIEYDAFFKPILTSAKHASKAIGECFEGWIQSGKITQQQLFSQNYKPIENTNPTKYTTDYDKLTDQSLPAIQEPILENKDIIFAGAVDTKGYFPTHNKRYSQALTGNFEKDLVNNRTKRIFNDPTGIRCGSHTESFLLQTYKRDTGEILHDLSVPIYVNGKHWGGFRIGFKSTSH</sequence>
<dbReference type="AlphaFoldDB" id="A0AB39AV56"/>
<evidence type="ECO:0000256" key="3">
    <source>
        <dbReference type="PROSITE-ProRule" id="PRU00284"/>
    </source>
</evidence>
<dbReference type="Gene3D" id="1.10.287.950">
    <property type="entry name" value="Methyl-accepting chemotaxis protein"/>
    <property type="match status" value="1"/>
</dbReference>
<feature type="transmembrane region" description="Helical" evidence="4">
    <location>
        <begin position="12"/>
        <end position="41"/>
    </location>
</feature>
<keyword evidence="2 3" id="KW-0807">Transducer</keyword>
<evidence type="ECO:0000259" key="5">
    <source>
        <dbReference type="PROSITE" id="PS50111"/>
    </source>
</evidence>
<dbReference type="CDD" id="cd11386">
    <property type="entry name" value="MCP_signal"/>
    <property type="match status" value="1"/>
</dbReference>
<evidence type="ECO:0000256" key="2">
    <source>
        <dbReference type="ARBA" id="ARBA00023224"/>
    </source>
</evidence>
<dbReference type="PROSITE" id="PS50111">
    <property type="entry name" value="CHEMOTAXIS_TRANSDUC_2"/>
    <property type="match status" value="1"/>
</dbReference>
<dbReference type="GO" id="GO:0007165">
    <property type="term" value="P:signal transduction"/>
    <property type="evidence" value="ECO:0007669"/>
    <property type="project" value="UniProtKB-KW"/>
</dbReference>
<dbReference type="SUPFAM" id="SSF58104">
    <property type="entry name" value="Methyl-accepting chemotaxis protein (MCP) signaling domain"/>
    <property type="match status" value="1"/>
</dbReference>
<keyword evidence="4" id="KW-0812">Transmembrane</keyword>
<dbReference type="GO" id="GO:0006935">
    <property type="term" value="P:chemotaxis"/>
    <property type="evidence" value="ECO:0007669"/>
    <property type="project" value="UniProtKB-ARBA"/>
</dbReference>
<protein>
    <submittedName>
        <fullName evidence="6">Methyl-accepting chemotaxis protein</fullName>
    </submittedName>
</protein>
<keyword evidence="4" id="KW-0472">Membrane</keyword>
<proteinExistence type="predicted"/>